<feature type="region of interest" description="Disordered" evidence="1">
    <location>
        <begin position="354"/>
        <end position="456"/>
    </location>
</feature>
<reference evidence="3" key="1">
    <citation type="submission" date="2020-07" db="EMBL/GenBank/DDBJ databases">
        <title>Multicomponent nature underlies the extraordinary mechanical properties of spider dragline silk.</title>
        <authorList>
            <person name="Kono N."/>
            <person name="Nakamura H."/>
            <person name="Mori M."/>
            <person name="Yoshida Y."/>
            <person name="Ohtoshi R."/>
            <person name="Malay A.D."/>
            <person name="Moran D.A.P."/>
            <person name="Tomita M."/>
            <person name="Numata K."/>
            <person name="Arakawa K."/>
        </authorList>
    </citation>
    <scope>NUCLEOTIDE SEQUENCE</scope>
</reference>
<evidence type="ECO:0000256" key="1">
    <source>
        <dbReference type="SAM" id="MobiDB-lite"/>
    </source>
</evidence>
<dbReference type="SUPFAM" id="SSF53098">
    <property type="entry name" value="Ribonuclease H-like"/>
    <property type="match status" value="1"/>
</dbReference>
<dbReference type="AlphaFoldDB" id="A0A8X6KYD4"/>
<sequence>MLEGNEISALEDFTTATELLEDITSSLSGEQYTTATELLEDITSSLSGEQYTTASAVLPLYMKIKNNLQNKDEDSSLLKSIKSEILESLNKYESHPMSSNLQLSPLCDPRFRLNFIESPEEVKKLAVAKMRNIYTTQKTSNPDNFENIETRTKEQNKKGLAKFFYVFGSNSNSENTRNPSRETEKELNEYLSMPRVSFEHDPLDWWKVHYESFLFLKVLARKYLCIQGSSVASERVFGSVENKNQEEKSPKEDKNEYPTKMKSARYEPKRKRLKRYDDCDFDYSPGTRFERLINESAKETISPPFSTRKPRMAAVNATRMNKTILKQKTPEKGSEICNFNQSSKSHDNFQKIEENISTPTNTTKKPGFRKSEDNILTPTKTEKSPRLRMSEENILTPTRTAKKPRLRKSEENILTPSKTAKKPRLKNPSKIAKKPRLRKSEENILTPSKTTKKPRLKNSVFTTDTETGSSEVSWFGQKRSYLFETPKKSYSNLRNKQETKDSHSRQRTYKSRNTVSGSKKKQNLVSLFPVLKPKNTLSDLENYELLIERKSNYKRASNFNQDNLRTTENMLDTLEVHDFEEKSNIEDNNNNQVYSNIEARIRKTSNHNTEEEWDIQDVEDKDYFTSEAMKQTEITNDNLSPNLTVEVNMNKGQLKQAISNKVKSGSLKLSNPKKNINNEDLHFERVSEQSSLSSSTKKRKSNDFPTFNKGLKKVKRNDNAVHHISLDTITNSIIISNAYAGNESLLGSSNSSNKVKGDFSEVSNNYLPKVPVSTKKDSPITTKSNRCDVMYSKKKSKSDDFIPAKDMLGMLSEQSLTSLNNEKSGKRLHMQRFLEGLSGDSNSPKDIQYGKEKAELTSVTDSMHLKKRTKHFASINDSKKSPCGLNSERTSETDCEELPLLENYSNYWSPDEKIDNHKRICKTKEKKRLKSFAILNLLASEVNNLTRSLLGTLQKCSRDFSAKVASLRENIHVTASALVSEDSELTQKDLKNFARACKQNRIHAEKSLKKMLSVGQEYFEAEKRHEHKMKQLYRKAVEKYASKIETAERIATKALEEKIISKTDTFLKNIVKKIDNL</sequence>
<dbReference type="InterPro" id="IPR052717">
    <property type="entry name" value="Vacuolar_transposase_reg"/>
</dbReference>
<feature type="region of interest" description="Disordered" evidence="1">
    <location>
        <begin position="666"/>
        <end position="710"/>
    </location>
</feature>
<evidence type="ECO:0000313" key="4">
    <source>
        <dbReference type="Proteomes" id="UP000887116"/>
    </source>
</evidence>
<evidence type="ECO:0000259" key="2">
    <source>
        <dbReference type="Pfam" id="PF05699"/>
    </source>
</evidence>
<feature type="domain" description="HAT C-terminal dimerisation" evidence="2">
    <location>
        <begin position="186"/>
        <end position="240"/>
    </location>
</feature>
<dbReference type="OrthoDB" id="1607513at2759"/>
<dbReference type="GO" id="GO:0046983">
    <property type="term" value="F:protein dimerization activity"/>
    <property type="evidence" value="ECO:0007669"/>
    <property type="project" value="InterPro"/>
</dbReference>
<dbReference type="PANTHER" id="PTHR46169">
    <property type="entry name" value="DNA REPLICATION-RELATED ELEMENT FACTOR, ISOFORM A"/>
    <property type="match status" value="1"/>
</dbReference>
<keyword evidence="4" id="KW-1185">Reference proteome</keyword>
<feature type="region of interest" description="Disordered" evidence="1">
    <location>
        <begin position="240"/>
        <end position="269"/>
    </location>
</feature>
<feature type="compositionally biased region" description="Basic and acidic residues" evidence="1">
    <location>
        <begin position="495"/>
        <end position="504"/>
    </location>
</feature>
<proteinExistence type="predicted"/>
<feature type="compositionally biased region" description="Basic residues" evidence="1">
    <location>
        <begin position="419"/>
        <end position="437"/>
    </location>
</feature>
<dbReference type="GO" id="GO:0005634">
    <property type="term" value="C:nucleus"/>
    <property type="evidence" value="ECO:0007669"/>
    <property type="project" value="TreeGrafter"/>
</dbReference>
<dbReference type="InterPro" id="IPR008906">
    <property type="entry name" value="HATC_C_dom"/>
</dbReference>
<dbReference type="InterPro" id="IPR012337">
    <property type="entry name" value="RNaseH-like_sf"/>
</dbReference>
<feature type="compositionally biased region" description="Basic and acidic residues" evidence="1">
    <location>
        <begin position="243"/>
        <end position="267"/>
    </location>
</feature>
<protein>
    <submittedName>
        <fullName evidence="3">SYCP2_SLD domain-containing protein</fullName>
    </submittedName>
</protein>
<dbReference type="Pfam" id="PF05699">
    <property type="entry name" value="Dimer_Tnp_hAT"/>
    <property type="match status" value="1"/>
</dbReference>
<feature type="compositionally biased region" description="Basic and acidic residues" evidence="1">
    <location>
        <begin position="380"/>
        <end position="391"/>
    </location>
</feature>
<feature type="compositionally biased region" description="Basic and acidic residues" evidence="1">
    <location>
        <begin position="676"/>
        <end position="687"/>
    </location>
</feature>
<gene>
    <name evidence="3" type="primary">AVEN_119137_1</name>
    <name evidence="3" type="ORF">TNCT_119171</name>
</gene>
<dbReference type="EMBL" id="BMAO01023129">
    <property type="protein sequence ID" value="GFQ86853.1"/>
    <property type="molecule type" value="Genomic_DNA"/>
</dbReference>
<feature type="compositionally biased region" description="Polar residues" evidence="1">
    <location>
        <begin position="666"/>
        <end position="675"/>
    </location>
</feature>
<feature type="compositionally biased region" description="Polar residues" evidence="1">
    <location>
        <begin position="355"/>
        <end position="364"/>
    </location>
</feature>
<dbReference type="Proteomes" id="UP000887116">
    <property type="component" value="Unassembled WGS sequence"/>
</dbReference>
<dbReference type="PANTHER" id="PTHR46169:SF29">
    <property type="entry name" value="DNA REPLICATION-RELATED ELEMENT FACTOR, ISOFORM A"/>
    <property type="match status" value="1"/>
</dbReference>
<organism evidence="3 4">
    <name type="scientific">Trichonephila clavata</name>
    <name type="common">Joro spider</name>
    <name type="synonym">Nephila clavata</name>
    <dbReference type="NCBI Taxonomy" id="2740835"/>
    <lineage>
        <taxon>Eukaryota</taxon>
        <taxon>Metazoa</taxon>
        <taxon>Ecdysozoa</taxon>
        <taxon>Arthropoda</taxon>
        <taxon>Chelicerata</taxon>
        <taxon>Arachnida</taxon>
        <taxon>Araneae</taxon>
        <taxon>Araneomorphae</taxon>
        <taxon>Entelegynae</taxon>
        <taxon>Araneoidea</taxon>
        <taxon>Nephilidae</taxon>
        <taxon>Trichonephila</taxon>
    </lineage>
</organism>
<comment type="caution">
    <text evidence="3">The sequence shown here is derived from an EMBL/GenBank/DDBJ whole genome shotgun (WGS) entry which is preliminary data.</text>
</comment>
<name>A0A8X6KYD4_TRICU</name>
<accession>A0A8X6KYD4</accession>
<dbReference type="GO" id="GO:0006357">
    <property type="term" value="P:regulation of transcription by RNA polymerase II"/>
    <property type="evidence" value="ECO:0007669"/>
    <property type="project" value="TreeGrafter"/>
</dbReference>
<feature type="region of interest" description="Disordered" evidence="1">
    <location>
        <begin position="486"/>
        <end position="520"/>
    </location>
</feature>
<evidence type="ECO:0000313" key="3">
    <source>
        <dbReference type="EMBL" id="GFQ86853.1"/>
    </source>
</evidence>